<dbReference type="AlphaFoldDB" id="A0A9P6XM75"/>
<name>A0A9P6XM75_9FUNG</name>
<dbReference type="Proteomes" id="UP000740926">
    <property type="component" value="Unassembled WGS sequence"/>
</dbReference>
<accession>A0A9P6XM75</accession>
<reference evidence="2 3" key="1">
    <citation type="journal article" date="2020" name="Microb. Genom.">
        <title>Genetic diversity of clinical and environmental Mucorales isolates obtained from an investigation of mucormycosis cases among solid organ transplant recipients.</title>
        <authorList>
            <person name="Nguyen M.H."/>
            <person name="Kaul D."/>
            <person name="Muto C."/>
            <person name="Cheng S.J."/>
            <person name="Richter R.A."/>
            <person name="Bruno V.M."/>
            <person name="Liu G."/>
            <person name="Beyhan S."/>
            <person name="Sundermann A.J."/>
            <person name="Mounaud S."/>
            <person name="Pasculle A.W."/>
            <person name="Nierman W.C."/>
            <person name="Driscoll E."/>
            <person name="Cumbie R."/>
            <person name="Clancy C.J."/>
            <person name="Dupont C.L."/>
        </authorList>
    </citation>
    <scope>NUCLEOTIDE SEQUENCE [LARGE SCALE GENOMIC DNA]</scope>
    <source>
        <strain evidence="2 3">GL24</strain>
    </source>
</reference>
<proteinExistence type="predicted"/>
<protein>
    <recommendedName>
        <fullName evidence="1">Helix-turn-helix domain-containing protein</fullName>
    </recommendedName>
</protein>
<sequence>MAHAAQQHAAAAAPKLIYRVHEATQALGVSVATIYRMCDRGELVKGKIGKTRSVGITAASLNAMLARMVPADNDEEASTTQMGS</sequence>
<dbReference type="InterPro" id="IPR041657">
    <property type="entry name" value="HTH_17"/>
</dbReference>
<evidence type="ECO:0000259" key="1">
    <source>
        <dbReference type="Pfam" id="PF12728"/>
    </source>
</evidence>
<evidence type="ECO:0000313" key="3">
    <source>
        <dbReference type="Proteomes" id="UP000740926"/>
    </source>
</evidence>
<feature type="domain" description="Helix-turn-helix" evidence="1">
    <location>
        <begin position="18"/>
        <end position="66"/>
    </location>
</feature>
<dbReference type="EMBL" id="JAANIU010018949">
    <property type="protein sequence ID" value="KAG1524915.1"/>
    <property type="molecule type" value="Genomic_DNA"/>
</dbReference>
<gene>
    <name evidence="2" type="ORF">G6F50_018493</name>
</gene>
<keyword evidence="3" id="KW-1185">Reference proteome</keyword>
<organism evidence="2 3">
    <name type="scientific">Rhizopus delemar</name>
    <dbReference type="NCBI Taxonomy" id="936053"/>
    <lineage>
        <taxon>Eukaryota</taxon>
        <taxon>Fungi</taxon>
        <taxon>Fungi incertae sedis</taxon>
        <taxon>Mucoromycota</taxon>
        <taxon>Mucoromycotina</taxon>
        <taxon>Mucoromycetes</taxon>
        <taxon>Mucorales</taxon>
        <taxon>Mucorineae</taxon>
        <taxon>Rhizopodaceae</taxon>
        <taxon>Rhizopus</taxon>
    </lineage>
</organism>
<evidence type="ECO:0000313" key="2">
    <source>
        <dbReference type="EMBL" id="KAG1524915.1"/>
    </source>
</evidence>
<dbReference type="Pfam" id="PF12728">
    <property type="entry name" value="HTH_17"/>
    <property type="match status" value="1"/>
</dbReference>
<comment type="caution">
    <text evidence="2">The sequence shown here is derived from an EMBL/GenBank/DDBJ whole genome shotgun (WGS) entry which is preliminary data.</text>
</comment>